<evidence type="ECO:0000313" key="1">
    <source>
        <dbReference type="EMBL" id="KAK2655886.1"/>
    </source>
</evidence>
<sequence>MMGNTNYSLGWLQQLDYTQFLATNCANPTGLQPFRNESNHLSELRPSSKAFHGAGYLAINAVSSDSNQLQSSKALHGAGNVNGNAVTAGSYQLTPSMAIRNTGNVDVMSSGFNQFDYDFFYPGNQYDFNTEFAPVMNHIQLVIKHFAWYDVSYNFVGAF</sequence>
<dbReference type="EMBL" id="JANJYI010000003">
    <property type="protein sequence ID" value="KAK2655886.1"/>
    <property type="molecule type" value="Genomic_DNA"/>
</dbReference>
<name>A0AAE0CLU1_9ROSI</name>
<dbReference type="Proteomes" id="UP001280121">
    <property type="component" value="Unassembled WGS sequence"/>
</dbReference>
<protein>
    <submittedName>
        <fullName evidence="1">Uncharacterized protein</fullName>
    </submittedName>
</protein>
<gene>
    <name evidence="1" type="ORF">Ddye_008938</name>
</gene>
<reference evidence="1" key="1">
    <citation type="journal article" date="2023" name="Plant J.">
        <title>Genome sequences and population genomics provide insights into the demographic history, inbreeding, and mutation load of two 'living fossil' tree species of Dipteronia.</title>
        <authorList>
            <person name="Feng Y."/>
            <person name="Comes H.P."/>
            <person name="Chen J."/>
            <person name="Zhu S."/>
            <person name="Lu R."/>
            <person name="Zhang X."/>
            <person name="Li P."/>
            <person name="Qiu J."/>
            <person name="Olsen K.M."/>
            <person name="Qiu Y."/>
        </authorList>
    </citation>
    <scope>NUCLEOTIDE SEQUENCE</scope>
    <source>
        <strain evidence="1">KIB01</strain>
    </source>
</reference>
<comment type="caution">
    <text evidence="1">The sequence shown here is derived from an EMBL/GenBank/DDBJ whole genome shotgun (WGS) entry which is preliminary data.</text>
</comment>
<organism evidence="1 2">
    <name type="scientific">Dipteronia dyeriana</name>
    <dbReference type="NCBI Taxonomy" id="168575"/>
    <lineage>
        <taxon>Eukaryota</taxon>
        <taxon>Viridiplantae</taxon>
        <taxon>Streptophyta</taxon>
        <taxon>Embryophyta</taxon>
        <taxon>Tracheophyta</taxon>
        <taxon>Spermatophyta</taxon>
        <taxon>Magnoliopsida</taxon>
        <taxon>eudicotyledons</taxon>
        <taxon>Gunneridae</taxon>
        <taxon>Pentapetalae</taxon>
        <taxon>rosids</taxon>
        <taxon>malvids</taxon>
        <taxon>Sapindales</taxon>
        <taxon>Sapindaceae</taxon>
        <taxon>Hippocastanoideae</taxon>
        <taxon>Acereae</taxon>
        <taxon>Dipteronia</taxon>
    </lineage>
</organism>
<keyword evidence="2" id="KW-1185">Reference proteome</keyword>
<accession>A0AAE0CLU1</accession>
<evidence type="ECO:0000313" key="2">
    <source>
        <dbReference type="Proteomes" id="UP001280121"/>
    </source>
</evidence>
<dbReference type="AlphaFoldDB" id="A0AAE0CLU1"/>
<proteinExistence type="predicted"/>